<proteinExistence type="predicted"/>
<feature type="signal peptide" evidence="1">
    <location>
        <begin position="1"/>
        <end position="22"/>
    </location>
</feature>
<organism evidence="2">
    <name type="scientific">Cacopsylla melanoneura</name>
    <dbReference type="NCBI Taxonomy" id="428564"/>
    <lineage>
        <taxon>Eukaryota</taxon>
        <taxon>Metazoa</taxon>
        <taxon>Ecdysozoa</taxon>
        <taxon>Arthropoda</taxon>
        <taxon>Hexapoda</taxon>
        <taxon>Insecta</taxon>
        <taxon>Pterygota</taxon>
        <taxon>Neoptera</taxon>
        <taxon>Paraneoptera</taxon>
        <taxon>Hemiptera</taxon>
        <taxon>Sternorrhyncha</taxon>
        <taxon>Psylloidea</taxon>
        <taxon>Psyllidae</taxon>
        <taxon>Psyllinae</taxon>
        <taxon>Cacopsylla</taxon>
    </lineage>
</organism>
<keyword evidence="1" id="KW-0732">Signal</keyword>
<sequence>MASGNVCLLALFVCSMVSLNYAVKYDEIAWNDIDPYEDAKYNLQNLTGKNLCDPNKKLCEVDAKDAIMKFFNGEEVRANCEDCPEHKNICWLRRKKMFALATTKRTVWEMQIWLEPSDANRTHARFAEHQYEYSLG</sequence>
<accession>A0A8D8WZA8</accession>
<name>A0A8D8WZA8_9HEMI</name>
<evidence type="ECO:0000313" key="2">
    <source>
        <dbReference type="EMBL" id="CAG6675949.1"/>
    </source>
</evidence>
<dbReference type="AlphaFoldDB" id="A0A8D8WZA8"/>
<dbReference type="EMBL" id="HBUF01352000">
    <property type="protein sequence ID" value="CAG6714631.1"/>
    <property type="molecule type" value="Transcribed_RNA"/>
</dbReference>
<reference evidence="2" key="1">
    <citation type="submission" date="2021-05" db="EMBL/GenBank/DDBJ databases">
        <authorList>
            <person name="Alioto T."/>
            <person name="Alioto T."/>
            <person name="Gomez Garrido J."/>
        </authorList>
    </citation>
    <scope>NUCLEOTIDE SEQUENCE</scope>
</reference>
<feature type="chain" id="PRO_5035703639" evidence="1">
    <location>
        <begin position="23"/>
        <end position="136"/>
    </location>
</feature>
<evidence type="ECO:0000256" key="1">
    <source>
        <dbReference type="SAM" id="SignalP"/>
    </source>
</evidence>
<dbReference type="EMBL" id="HBUF01238279">
    <property type="protein sequence ID" value="CAG6675949.1"/>
    <property type="molecule type" value="Transcribed_RNA"/>
</dbReference>
<protein>
    <submittedName>
        <fullName evidence="2">Uncharacterized protein</fullName>
    </submittedName>
</protein>